<dbReference type="PANTHER" id="PTHR11802:SF29">
    <property type="entry name" value="SERINE CARBOXYPEPTIDASE-LIKE 19"/>
    <property type="match status" value="1"/>
</dbReference>
<dbReference type="GO" id="GO:0004185">
    <property type="term" value="F:serine-type carboxypeptidase activity"/>
    <property type="evidence" value="ECO:0007669"/>
    <property type="project" value="InterPro"/>
</dbReference>
<evidence type="ECO:0000256" key="1">
    <source>
        <dbReference type="ARBA" id="ARBA00009431"/>
    </source>
</evidence>
<evidence type="ECO:0000256" key="2">
    <source>
        <dbReference type="SAM" id="SignalP"/>
    </source>
</evidence>
<dbReference type="Proteomes" id="UP001177140">
    <property type="component" value="Unassembled WGS sequence"/>
</dbReference>
<comment type="similarity">
    <text evidence="1">Belongs to the peptidase S10 family.</text>
</comment>
<dbReference type="GO" id="GO:0006508">
    <property type="term" value="P:proteolysis"/>
    <property type="evidence" value="ECO:0007669"/>
    <property type="project" value="InterPro"/>
</dbReference>
<feature type="chain" id="PRO_5041240173" description="Serine carboxypeptidase" evidence="2">
    <location>
        <begin position="24"/>
        <end position="474"/>
    </location>
</feature>
<dbReference type="GO" id="GO:0016747">
    <property type="term" value="F:acyltransferase activity, transferring groups other than amino-acyl groups"/>
    <property type="evidence" value="ECO:0007669"/>
    <property type="project" value="TreeGrafter"/>
</dbReference>
<keyword evidence="2" id="KW-0732">Signal</keyword>
<evidence type="ECO:0000313" key="3">
    <source>
        <dbReference type="EMBL" id="MCL7035830.1"/>
    </source>
</evidence>
<comment type="caution">
    <text evidence="3">The sequence shown here is derived from an EMBL/GenBank/DDBJ whole genome shotgun (WGS) entry which is preliminary data.</text>
</comment>
<evidence type="ECO:0008006" key="5">
    <source>
        <dbReference type="Google" id="ProtNLM"/>
    </source>
</evidence>
<sequence>MTTPPIQMHLIFLLLCVSSLSHSYEAISSGKVVTYLPGVAVNPLPFHLETGYIGVGDGGVNQLFYYFAKSERNPKEDPLVFWLVGGTRCSALNALAAQLGPLSMDCPVEYNNGSIPTVSVNPYSWTKVANIIFLDEPVGTGFSYSKSSHEYKMGDLRSAENSYEFLRKWLIQNAEFQSNPLYISADSYSGQILPIIVQDVIRDVEAGKYSFLNFKGWSLGNAVTNRQLEENAYVPFAYNMGLISYELYQSMMVNCKGNFLGFDLSNPNCSRDRQVFESLIAGILVSDVMEPLCDKDKLFGAPLNPKDMMETRGRRSLAKTGESFVSEKHLVPPSCSQTYSAIYMLQQWASSEEVQKALHVREGTIKKWVRCNGELSYDRDINLNSIGYHQNISTKGYRSLIYSGSSDMEVSHISTEAWIRTLNLSITEDWRPWSFDGQVAGYTRTFSNGLTYATVKASGHIAAVAKPKGSSNSL</sequence>
<proteinExistence type="inferred from homology"/>
<dbReference type="SUPFAM" id="SSF53474">
    <property type="entry name" value="alpha/beta-Hydrolases"/>
    <property type="match status" value="1"/>
</dbReference>
<keyword evidence="4" id="KW-1185">Reference proteome</keyword>
<organism evidence="3 4">
    <name type="scientific">Papaver nudicaule</name>
    <name type="common">Iceland poppy</name>
    <dbReference type="NCBI Taxonomy" id="74823"/>
    <lineage>
        <taxon>Eukaryota</taxon>
        <taxon>Viridiplantae</taxon>
        <taxon>Streptophyta</taxon>
        <taxon>Embryophyta</taxon>
        <taxon>Tracheophyta</taxon>
        <taxon>Spermatophyta</taxon>
        <taxon>Magnoliopsida</taxon>
        <taxon>Ranunculales</taxon>
        <taxon>Papaveraceae</taxon>
        <taxon>Papaveroideae</taxon>
        <taxon>Papaver</taxon>
    </lineage>
</organism>
<name>A0AA41SJ01_PAPNU</name>
<dbReference type="PANTHER" id="PTHR11802">
    <property type="entry name" value="SERINE PROTEASE FAMILY S10 SERINE CARBOXYPEPTIDASE"/>
    <property type="match status" value="1"/>
</dbReference>
<dbReference type="Gene3D" id="3.40.50.1820">
    <property type="entry name" value="alpha/beta hydrolase"/>
    <property type="match status" value="1"/>
</dbReference>
<evidence type="ECO:0000313" key="4">
    <source>
        <dbReference type="Proteomes" id="UP001177140"/>
    </source>
</evidence>
<dbReference type="EMBL" id="JAJJMA010161308">
    <property type="protein sequence ID" value="MCL7035830.1"/>
    <property type="molecule type" value="Genomic_DNA"/>
</dbReference>
<dbReference type="InterPro" id="IPR001563">
    <property type="entry name" value="Peptidase_S10"/>
</dbReference>
<accession>A0AA41SJ01</accession>
<dbReference type="GO" id="GO:0019748">
    <property type="term" value="P:secondary metabolic process"/>
    <property type="evidence" value="ECO:0007669"/>
    <property type="project" value="TreeGrafter"/>
</dbReference>
<dbReference type="InterPro" id="IPR029058">
    <property type="entry name" value="AB_hydrolase_fold"/>
</dbReference>
<dbReference type="AlphaFoldDB" id="A0AA41SJ01"/>
<dbReference type="Pfam" id="PF00450">
    <property type="entry name" value="Peptidase_S10"/>
    <property type="match status" value="1"/>
</dbReference>
<gene>
    <name evidence="3" type="ORF">MKW94_012289</name>
</gene>
<feature type="signal peptide" evidence="2">
    <location>
        <begin position="1"/>
        <end position="23"/>
    </location>
</feature>
<dbReference type="Gene3D" id="3.40.50.12670">
    <property type="match status" value="1"/>
</dbReference>
<protein>
    <recommendedName>
        <fullName evidence="5">Serine carboxypeptidase</fullName>
    </recommendedName>
</protein>
<reference evidence="3" key="1">
    <citation type="submission" date="2022-03" db="EMBL/GenBank/DDBJ databases">
        <title>A functionally conserved STORR gene fusion in Papaver species that diverged 16.8 million years ago.</title>
        <authorList>
            <person name="Catania T."/>
        </authorList>
    </citation>
    <scope>NUCLEOTIDE SEQUENCE</scope>
    <source>
        <strain evidence="3">S-191538</strain>
    </source>
</reference>
<dbReference type="PRINTS" id="PR00724">
    <property type="entry name" value="CRBOXYPTASEC"/>
</dbReference>